<dbReference type="AlphaFoldDB" id="A0A1I3Z0P6"/>
<dbReference type="EMBL" id="FOSH01000009">
    <property type="protein sequence ID" value="SFK37637.1"/>
    <property type="molecule type" value="Genomic_DNA"/>
</dbReference>
<proteinExistence type="predicted"/>
<keyword evidence="2" id="KW-1185">Reference proteome</keyword>
<dbReference type="OrthoDB" id="8909281at2"/>
<dbReference type="Proteomes" id="UP000198924">
    <property type="component" value="Unassembled WGS sequence"/>
</dbReference>
<gene>
    <name evidence="1" type="ORF">SAMN04488079_10981</name>
</gene>
<accession>A0A1I3Z0P6</accession>
<organism evidence="1 2">
    <name type="scientific">Methylophaga sulfidovorans</name>
    <dbReference type="NCBI Taxonomy" id="45496"/>
    <lineage>
        <taxon>Bacteria</taxon>
        <taxon>Pseudomonadati</taxon>
        <taxon>Pseudomonadota</taxon>
        <taxon>Gammaproteobacteria</taxon>
        <taxon>Thiotrichales</taxon>
        <taxon>Piscirickettsiaceae</taxon>
        <taxon>Methylophaga</taxon>
    </lineage>
</organism>
<evidence type="ECO:0000313" key="1">
    <source>
        <dbReference type="EMBL" id="SFK37637.1"/>
    </source>
</evidence>
<name>A0A1I3Z0P6_9GAMM</name>
<protein>
    <submittedName>
        <fullName evidence="1">Uncharacterized protein</fullName>
    </submittedName>
</protein>
<reference evidence="2" key="1">
    <citation type="submission" date="2016-10" db="EMBL/GenBank/DDBJ databases">
        <authorList>
            <person name="Varghese N."/>
            <person name="Submissions S."/>
        </authorList>
    </citation>
    <scope>NUCLEOTIDE SEQUENCE [LARGE SCALE GENOMIC DNA]</scope>
    <source>
        <strain evidence="2">DSM 11578</strain>
    </source>
</reference>
<evidence type="ECO:0000313" key="2">
    <source>
        <dbReference type="Proteomes" id="UP000198924"/>
    </source>
</evidence>
<sequence>MKKAQLARLKLRCPITLGRQHEINIPSGWFDLVFTMCAAIEDEAQAINKKHRQRMFLPRIVFIEEHQGRIICDVINGTKDINEIIKQAQMRSAKCCMTCGDEGSQFRLGRNLVTRCHKHRSSEMHY</sequence>
<dbReference type="RefSeq" id="WP_091713775.1">
    <property type="nucleotide sequence ID" value="NZ_FOSH01000009.1"/>
</dbReference>